<keyword evidence="1" id="KW-1133">Transmembrane helix</keyword>
<evidence type="ECO:0000313" key="2">
    <source>
        <dbReference type="EMBL" id="KIL60827.1"/>
    </source>
</evidence>
<dbReference type="Proteomes" id="UP000054549">
    <property type="component" value="Unassembled WGS sequence"/>
</dbReference>
<accession>A0A0C2WH70</accession>
<dbReference type="OrthoDB" id="3357408at2759"/>
<keyword evidence="1" id="KW-0812">Transmembrane</keyword>
<keyword evidence="3" id="KW-1185">Reference proteome</keyword>
<feature type="transmembrane region" description="Helical" evidence="1">
    <location>
        <begin position="134"/>
        <end position="159"/>
    </location>
</feature>
<name>A0A0C2WH70_AMAMK</name>
<proteinExistence type="predicted"/>
<sequence>MGRRRCPHNVDRYAMNAGAQSTAVMCFAHTLLYGVYLTSLGHCLRWLVFDTEGRKLRPRIPWPTVALTFFLFILATGNVAVVLWTTLVVTGGQGASAYNATFVWSAGLGVAVLLVVDAVLIYRCWLVYLKTWPVIVFPLVLWLADLISGIIGVVLLAPNSPWPHSDNLAFYRSILNDDMTFLICEIVINVYVTSAIVIQILRVRRWNNGQTQFALQSFGLERRKVRSPIAYNGRHSTCHIVAVLS</sequence>
<feature type="transmembrane region" description="Helical" evidence="1">
    <location>
        <begin position="65"/>
        <end position="89"/>
    </location>
</feature>
<feature type="transmembrane region" description="Helical" evidence="1">
    <location>
        <begin position="179"/>
        <end position="201"/>
    </location>
</feature>
<protein>
    <submittedName>
        <fullName evidence="2">Uncharacterized protein</fullName>
    </submittedName>
</protein>
<dbReference type="EMBL" id="KN818292">
    <property type="protein sequence ID" value="KIL60827.1"/>
    <property type="molecule type" value="Genomic_DNA"/>
</dbReference>
<gene>
    <name evidence="2" type="ORF">M378DRAFT_904532</name>
</gene>
<reference evidence="2 3" key="1">
    <citation type="submission" date="2014-04" db="EMBL/GenBank/DDBJ databases">
        <title>Evolutionary Origins and Diversification of the Mycorrhizal Mutualists.</title>
        <authorList>
            <consortium name="DOE Joint Genome Institute"/>
            <consortium name="Mycorrhizal Genomics Consortium"/>
            <person name="Kohler A."/>
            <person name="Kuo A."/>
            <person name="Nagy L.G."/>
            <person name="Floudas D."/>
            <person name="Copeland A."/>
            <person name="Barry K.W."/>
            <person name="Cichocki N."/>
            <person name="Veneault-Fourrey C."/>
            <person name="LaButti K."/>
            <person name="Lindquist E.A."/>
            <person name="Lipzen A."/>
            <person name="Lundell T."/>
            <person name="Morin E."/>
            <person name="Murat C."/>
            <person name="Riley R."/>
            <person name="Ohm R."/>
            <person name="Sun H."/>
            <person name="Tunlid A."/>
            <person name="Henrissat B."/>
            <person name="Grigoriev I.V."/>
            <person name="Hibbett D.S."/>
            <person name="Martin F."/>
        </authorList>
    </citation>
    <scope>NUCLEOTIDE SEQUENCE [LARGE SCALE GENOMIC DNA]</scope>
    <source>
        <strain evidence="2 3">Koide BX008</strain>
    </source>
</reference>
<organism evidence="2 3">
    <name type="scientific">Amanita muscaria (strain Koide BX008)</name>
    <dbReference type="NCBI Taxonomy" id="946122"/>
    <lineage>
        <taxon>Eukaryota</taxon>
        <taxon>Fungi</taxon>
        <taxon>Dikarya</taxon>
        <taxon>Basidiomycota</taxon>
        <taxon>Agaricomycotina</taxon>
        <taxon>Agaricomycetes</taxon>
        <taxon>Agaricomycetidae</taxon>
        <taxon>Agaricales</taxon>
        <taxon>Pluteineae</taxon>
        <taxon>Amanitaceae</taxon>
        <taxon>Amanita</taxon>
    </lineage>
</organism>
<dbReference type="AlphaFoldDB" id="A0A0C2WH70"/>
<keyword evidence="1" id="KW-0472">Membrane</keyword>
<evidence type="ECO:0000313" key="3">
    <source>
        <dbReference type="Proteomes" id="UP000054549"/>
    </source>
</evidence>
<dbReference type="HOGENOM" id="CLU_1133334_0_0_1"/>
<dbReference type="InParanoid" id="A0A0C2WH70"/>
<feature type="transmembrane region" description="Helical" evidence="1">
    <location>
        <begin position="101"/>
        <end position="122"/>
    </location>
</feature>
<evidence type="ECO:0000256" key="1">
    <source>
        <dbReference type="SAM" id="Phobius"/>
    </source>
</evidence>